<comment type="caution">
    <text evidence="2">The sequence shown here is derived from an EMBL/GenBank/DDBJ whole genome shotgun (WGS) entry which is preliminary data.</text>
</comment>
<name>A0A5D4HCD1_9SPHI</name>
<evidence type="ECO:0000313" key="2">
    <source>
        <dbReference type="EMBL" id="TYR38012.1"/>
    </source>
</evidence>
<keyword evidence="1" id="KW-0812">Transmembrane</keyword>
<keyword evidence="3" id="KW-1185">Reference proteome</keyword>
<dbReference type="Gene3D" id="1.10.10.1260">
    <property type="entry name" value="Envelope glycoprotein gp160, DUF2291, helical domain"/>
    <property type="match status" value="1"/>
</dbReference>
<dbReference type="InterPro" id="IPR036215">
    <property type="entry name" value="TM0957-like_sf"/>
</dbReference>
<sequence>MAKSDKGMQPRKRKALKYGIVGLIGIFLMYHFFYVVSLDSRARDTADEDMTQLAASYFSQTLPETLENAPAPCTLLSTLSRPEDNDWAAYGKQTNIGNRYYFLVRGEGVIEEIEKDFISVAFGKTEEACLLRISTVYIFGNEIRDASGKLLLQDVGELSKFNAISESINKKVRDEIVPDFLKQAQVGMKVQVDGAFALNRRIGVTDDLEVMPIQLQIID</sequence>
<dbReference type="EMBL" id="VTAV01000001">
    <property type="protein sequence ID" value="TYR38012.1"/>
    <property type="molecule type" value="Genomic_DNA"/>
</dbReference>
<protein>
    <submittedName>
        <fullName evidence="2">DUF2291 domain-containing protein</fullName>
    </submittedName>
</protein>
<dbReference type="InterPro" id="IPR014582">
    <property type="entry name" value="UCP033535_lipo"/>
</dbReference>
<dbReference type="Pfam" id="PF10054">
    <property type="entry name" value="DUF2291"/>
    <property type="match status" value="1"/>
</dbReference>
<organism evidence="2 3">
    <name type="scientific">Sphingobacterium phlebotomi</name>
    <dbReference type="NCBI Taxonomy" id="2605433"/>
    <lineage>
        <taxon>Bacteria</taxon>
        <taxon>Pseudomonadati</taxon>
        <taxon>Bacteroidota</taxon>
        <taxon>Sphingobacteriia</taxon>
        <taxon>Sphingobacteriales</taxon>
        <taxon>Sphingobacteriaceae</taxon>
        <taxon>Sphingobacterium</taxon>
    </lineage>
</organism>
<feature type="transmembrane region" description="Helical" evidence="1">
    <location>
        <begin position="15"/>
        <end position="36"/>
    </location>
</feature>
<evidence type="ECO:0000313" key="3">
    <source>
        <dbReference type="Proteomes" id="UP000322362"/>
    </source>
</evidence>
<dbReference type="Proteomes" id="UP000322362">
    <property type="component" value="Unassembled WGS sequence"/>
</dbReference>
<dbReference type="Gene3D" id="2.40.50.420">
    <property type="entry name" value="Envelope glycoprotein gp160, DUF2291, alpha/beta domain"/>
    <property type="match status" value="1"/>
</dbReference>
<keyword evidence="1" id="KW-0472">Membrane</keyword>
<dbReference type="RefSeq" id="WP_148917477.1">
    <property type="nucleotide sequence ID" value="NZ_VTAV01000001.1"/>
</dbReference>
<evidence type="ECO:0000256" key="1">
    <source>
        <dbReference type="SAM" id="Phobius"/>
    </source>
</evidence>
<accession>A0A5D4HCD1</accession>
<dbReference type="AlphaFoldDB" id="A0A5D4HCD1"/>
<gene>
    <name evidence="2" type="ORF">FXV77_01650</name>
</gene>
<proteinExistence type="predicted"/>
<reference evidence="2 3" key="1">
    <citation type="submission" date="2019-08" db="EMBL/GenBank/DDBJ databases">
        <title>Phlebobacter frassis gen. nov. sp. nov., a new member of family Sphingobacteriaceae isolated from sand fly rearing media.</title>
        <authorList>
            <person name="Kakumanu M.L."/>
            <person name="Marayati B.F."/>
            <person name="Wada-Katsumata A."/>
            <person name="Wasserberg G."/>
            <person name="Schal C."/>
            <person name="Apperson C.S."/>
            <person name="Ponnusamy L."/>
        </authorList>
    </citation>
    <scope>NUCLEOTIDE SEQUENCE [LARGE SCALE GENOMIC DNA]</scope>
    <source>
        <strain evidence="2 3">SSI9</strain>
    </source>
</reference>
<keyword evidence="1" id="KW-1133">Transmembrane helix</keyword>
<dbReference type="SUPFAM" id="SSF141318">
    <property type="entry name" value="TM0957-like"/>
    <property type="match status" value="1"/>
</dbReference>